<evidence type="ECO:0000313" key="4">
    <source>
        <dbReference type="Proteomes" id="UP001500888"/>
    </source>
</evidence>
<dbReference type="InterPro" id="IPR013762">
    <property type="entry name" value="Integrase-like_cat_sf"/>
</dbReference>
<sequence length="270" mass="30163">MSPSTAPVEYAVAIDHYLATLRLGEASRRVYRIALTTWAWHLVGRTPPRGKDRRGAAPPIVPLALLDAPDMGQRLRTALSLRASTADPRTVSRELSILRGAIAWWRTRGWIDADPLQRLRPPSTPVSEPSALSPEEVEMIFNLPVGLREQTFWRLLYEATAPIERILALNVDDLDLVRRRARKAPSIRWRGGTARLLPLLLLGRTAGPILLTERRAAPTTPAHDRCPVTGRGRLSYRRAAELFTSATTRLTPDGRGWTLRHLRAAGLSHR</sequence>
<gene>
    <name evidence="3" type="ORF">GCM10022226_44790</name>
</gene>
<dbReference type="RefSeq" id="WP_344943377.1">
    <property type="nucleotide sequence ID" value="NZ_BAAAZR010000010.1"/>
</dbReference>
<evidence type="ECO:0000259" key="2">
    <source>
        <dbReference type="PROSITE" id="PS51898"/>
    </source>
</evidence>
<accession>A0ABP7IIG8</accession>
<reference evidence="4" key="1">
    <citation type="journal article" date="2019" name="Int. J. Syst. Evol. Microbiol.">
        <title>The Global Catalogue of Microorganisms (GCM) 10K type strain sequencing project: providing services to taxonomists for standard genome sequencing and annotation.</title>
        <authorList>
            <consortium name="The Broad Institute Genomics Platform"/>
            <consortium name="The Broad Institute Genome Sequencing Center for Infectious Disease"/>
            <person name="Wu L."/>
            <person name="Ma J."/>
        </authorList>
    </citation>
    <scope>NUCLEOTIDE SEQUENCE [LARGE SCALE GENOMIC DNA]</scope>
    <source>
        <strain evidence="4">JCM 16908</strain>
    </source>
</reference>
<dbReference type="Proteomes" id="UP001500888">
    <property type="component" value="Unassembled WGS sequence"/>
</dbReference>
<dbReference type="EMBL" id="BAAAZR010000010">
    <property type="protein sequence ID" value="GAA3819307.1"/>
    <property type="molecule type" value="Genomic_DNA"/>
</dbReference>
<keyword evidence="1" id="KW-0233">DNA recombination</keyword>
<evidence type="ECO:0000313" key="3">
    <source>
        <dbReference type="EMBL" id="GAA3819307.1"/>
    </source>
</evidence>
<proteinExistence type="predicted"/>
<dbReference type="InterPro" id="IPR011010">
    <property type="entry name" value="DNA_brk_join_enz"/>
</dbReference>
<dbReference type="SUPFAM" id="SSF56349">
    <property type="entry name" value="DNA breaking-rejoining enzymes"/>
    <property type="match status" value="1"/>
</dbReference>
<name>A0ABP7IIG8_9ACTN</name>
<feature type="domain" description="Tyr recombinase" evidence="2">
    <location>
        <begin position="127"/>
        <end position="270"/>
    </location>
</feature>
<dbReference type="Gene3D" id="1.10.443.10">
    <property type="entry name" value="Intergrase catalytic core"/>
    <property type="match status" value="1"/>
</dbReference>
<organism evidence="3 4">
    <name type="scientific">Sphaerisporangium flaviroseum</name>
    <dbReference type="NCBI Taxonomy" id="509199"/>
    <lineage>
        <taxon>Bacteria</taxon>
        <taxon>Bacillati</taxon>
        <taxon>Actinomycetota</taxon>
        <taxon>Actinomycetes</taxon>
        <taxon>Streptosporangiales</taxon>
        <taxon>Streptosporangiaceae</taxon>
        <taxon>Sphaerisporangium</taxon>
    </lineage>
</organism>
<protein>
    <recommendedName>
        <fullName evidence="2">Tyr recombinase domain-containing protein</fullName>
    </recommendedName>
</protein>
<dbReference type="PROSITE" id="PS51898">
    <property type="entry name" value="TYR_RECOMBINASE"/>
    <property type="match status" value="1"/>
</dbReference>
<keyword evidence="4" id="KW-1185">Reference proteome</keyword>
<evidence type="ECO:0000256" key="1">
    <source>
        <dbReference type="ARBA" id="ARBA00023172"/>
    </source>
</evidence>
<dbReference type="InterPro" id="IPR002104">
    <property type="entry name" value="Integrase_catalytic"/>
</dbReference>
<comment type="caution">
    <text evidence="3">The sequence shown here is derived from an EMBL/GenBank/DDBJ whole genome shotgun (WGS) entry which is preliminary data.</text>
</comment>